<dbReference type="Proteomes" id="UP000257109">
    <property type="component" value="Unassembled WGS sequence"/>
</dbReference>
<evidence type="ECO:0000256" key="5">
    <source>
        <dbReference type="ARBA" id="ARBA00022801"/>
    </source>
</evidence>
<keyword evidence="5" id="KW-0378">Hydrolase</keyword>
<gene>
    <name evidence="8" type="ORF">CR513_11640</name>
</gene>
<dbReference type="SUPFAM" id="SSF56672">
    <property type="entry name" value="DNA/RNA polymerases"/>
    <property type="match status" value="1"/>
</dbReference>
<reference evidence="8" key="1">
    <citation type="submission" date="2018-05" db="EMBL/GenBank/DDBJ databases">
        <title>Draft genome of Mucuna pruriens seed.</title>
        <authorList>
            <person name="Nnadi N.E."/>
            <person name="Vos R."/>
            <person name="Hasami M.H."/>
            <person name="Devisetty U.K."/>
            <person name="Aguiy J.C."/>
        </authorList>
    </citation>
    <scope>NUCLEOTIDE SEQUENCE [LARGE SCALE GENOMIC DNA]</scope>
    <source>
        <strain evidence="8">JCA_2017</strain>
    </source>
</reference>
<dbReference type="GO" id="GO:0004519">
    <property type="term" value="F:endonuclease activity"/>
    <property type="evidence" value="ECO:0007669"/>
    <property type="project" value="UniProtKB-KW"/>
</dbReference>
<evidence type="ECO:0000313" key="9">
    <source>
        <dbReference type="Proteomes" id="UP000257109"/>
    </source>
</evidence>
<feature type="domain" description="Reverse transcriptase RNase H-like" evidence="7">
    <location>
        <begin position="66"/>
        <end position="130"/>
    </location>
</feature>
<keyword evidence="4" id="KW-0255">Endonuclease</keyword>
<keyword evidence="1" id="KW-0808">Transferase</keyword>
<evidence type="ECO:0000259" key="7">
    <source>
        <dbReference type="Pfam" id="PF17917"/>
    </source>
</evidence>
<keyword evidence="3" id="KW-0540">Nuclease</keyword>
<feature type="non-terminal residue" evidence="8">
    <location>
        <position position="1"/>
    </location>
</feature>
<dbReference type="Pfam" id="PF17917">
    <property type="entry name" value="RT_RNaseH"/>
    <property type="match status" value="1"/>
</dbReference>
<dbReference type="InterPro" id="IPR041373">
    <property type="entry name" value="RT_RNaseH"/>
</dbReference>
<evidence type="ECO:0000256" key="4">
    <source>
        <dbReference type="ARBA" id="ARBA00022759"/>
    </source>
</evidence>
<proteinExistence type="predicted"/>
<evidence type="ECO:0000256" key="6">
    <source>
        <dbReference type="ARBA" id="ARBA00022918"/>
    </source>
</evidence>
<accession>A0A371HP80</accession>
<dbReference type="EMBL" id="QJKJ01002047">
    <property type="protein sequence ID" value="RDY04615.1"/>
    <property type="molecule type" value="Genomic_DNA"/>
</dbReference>
<name>A0A371HP80_MUCPR</name>
<dbReference type="GO" id="GO:0016787">
    <property type="term" value="F:hydrolase activity"/>
    <property type="evidence" value="ECO:0007669"/>
    <property type="project" value="UniProtKB-KW"/>
</dbReference>
<organism evidence="8 9">
    <name type="scientific">Mucuna pruriens</name>
    <name type="common">Velvet bean</name>
    <name type="synonym">Dolichos pruriens</name>
    <dbReference type="NCBI Taxonomy" id="157652"/>
    <lineage>
        <taxon>Eukaryota</taxon>
        <taxon>Viridiplantae</taxon>
        <taxon>Streptophyta</taxon>
        <taxon>Embryophyta</taxon>
        <taxon>Tracheophyta</taxon>
        <taxon>Spermatophyta</taxon>
        <taxon>Magnoliopsida</taxon>
        <taxon>eudicotyledons</taxon>
        <taxon>Gunneridae</taxon>
        <taxon>Pentapetalae</taxon>
        <taxon>rosids</taxon>
        <taxon>fabids</taxon>
        <taxon>Fabales</taxon>
        <taxon>Fabaceae</taxon>
        <taxon>Papilionoideae</taxon>
        <taxon>50 kb inversion clade</taxon>
        <taxon>NPAAA clade</taxon>
        <taxon>indigoferoid/millettioid clade</taxon>
        <taxon>Phaseoleae</taxon>
        <taxon>Mucuna</taxon>
    </lineage>
</organism>
<evidence type="ECO:0000256" key="2">
    <source>
        <dbReference type="ARBA" id="ARBA00022695"/>
    </source>
</evidence>
<sequence length="203" mass="23013">METAVPIFNSLKKGDAFAWTVESEEAFLRLKALLATPPILTRSTPSIPLLVYISVVDDVVNVAIVLQDTKRRYQRIEKVALTLIMASRRLRPYFQGYPLIVQIDLPIKQVLRKPNLAGRMVAWSIQLSEFDISYKSRGHIKAQVLIDFITKMTVRRLTIEEDNKWFLSVDGTSNQTRSGAGVILEGPNGVLIEKSLHFEFRGQ</sequence>
<dbReference type="OrthoDB" id="5985335at2759"/>
<dbReference type="PANTHER" id="PTHR48475:SF1">
    <property type="entry name" value="RNASE H TYPE-1 DOMAIN-CONTAINING PROTEIN"/>
    <property type="match status" value="1"/>
</dbReference>
<keyword evidence="9" id="KW-1185">Reference proteome</keyword>
<dbReference type="InterPro" id="IPR043502">
    <property type="entry name" value="DNA/RNA_pol_sf"/>
</dbReference>
<evidence type="ECO:0000256" key="3">
    <source>
        <dbReference type="ARBA" id="ARBA00022722"/>
    </source>
</evidence>
<evidence type="ECO:0000256" key="1">
    <source>
        <dbReference type="ARBA" id="ARBA00022679"/>
    </source>
</evidence>
<dbReference type="PANTHER" id="PTHR48475">
    <property type="entry name" value="RIBONUCLEASE H"/>
    <property type="match status" value="1"/>
</dbReference>
<comment type="caution">
    <text evidence="8">The sequence shown here is derived from an EMBL/GenBank/DDBJ whole genome shotgun (WGS) entry which is preliminary data.</text>
</comment>
<protein>
    <recommendedName>
        <fullName evidence="7">Reverse transcriptase RNase H-like domain-containing protein</fullName>
    </recommendedName>
</protein>
<keyword evidence="2" id="KW-0548">Nucleotidyltransferase</keyword>
<dbReference type="GO" id="GO:0003964">
    <property type="term" value="F:RNA-directed DNA polymerase activity"/>
    <property type="evidence" value="ECO:0007669"/>
    <property type="project" value="UniProtKB-KW"/>
</dbReference>
<keyword evidence="6" id="KW-0695">RNA-directed DNA polymerase</keyword>
<dbReference type="AlphaFoldDB" id="A0A371HP80"/>
<evidence type="ECO:0000313" key="8">
    <source>
        <dbReference type="EMBL" id="RDY04615.1"/>
    </source>
</evidence>